<evidence type="ECO:0000259" key="2">
    <source>
        <dbReference type="Pfam" id="PF02517"/>
    </source>
</evidence>
<dbReference type="RefSeq" id="WP_252253598.1">
    <property type="nucleotide sequence ID" value="NZ_CP098736.1"/>
</dbReference>
<accession>A0ABY4VUZ0</accession>
<dbReference type="Pfam" id="PF02517">
    <property type="entry name" value="Rce1-like"/>
    <property type="match status" value="1"/>
</dbReference>
<evidence type="ECO:0000313" key="4">
    <source>
        <dbReference type="Proteomes" id="UP001056648"/>
    </source>
</evidence>
<gene>
    <name evidence="3" type="ORF">NDR89_14770</name>
</gene>
<feature type="transmembrane region" description="Helical" evidence="1">
    <location>
        <begin position="111"/>
        <end position="129"/>
    </location>
</feature>
<keyword evidence="3" id="KW-0645">Protease</keyword>
<keyword evidence="3" id="KW-0378">Hydrolase</keyword>
<dbReference type="InterPro" id="IPR003675">
    <property type="entry name" value="Rce1/LyrA-like_dom"/>
</dbReference>
<proteinExistence type="predicted"/>
<keyword evidence="3" id="KW-0482">Metalloprotease</keyword>
<sequence>MMQTQAIDTKRTPERTAQRTLNRRLFLLTWCAGLPGVIVMAWLGVPVLLQHQALPVPMWMVSLASGVQSALLLALAAFAGARLAGKAGLRAPAMAELAAGRAPWGALRPQCLPGLIGGLLAGVLLWGLIATAPQAAAPIHGATMPLAVRLLYGGVTEEVLVRWGLMSLLVWALWRVFRRGAANPGAGLAWIAIALGAVVFGLAHLPAAAGLAGALTWPVVLHLTAANAAFGVIAGFLFWRYGLEAAIFAHVVAHLTLAAMVGR</sequence>
<dbReference type="GO" id="GO:0008237">
    <property type="term" value="F:metallopeptidase activity"/>
    <property type="evidence" value="ECO:0007669"/>
    <property type="project" value="UniProtKB-KW"/>
</dbReference>
<feature type="transmembrane region" description="Helical" evidence="1">
    <location>
        <begin position="25"/>
        <end position="45"/>
    </location>
</feature>
<feature type="transmembrane region" description="Helical" evidence="1">
    <location>
        <begin position="219"/>
        <end position="239"/>
    </location>
</feature>
<evidence type="ECO:0000313" key="3">
    <source>
        <dbReference type="EMBL" id="USE80992.1"/>
    </source>
</evidence>
<keyword evidence="1" id="KW-0472">Membrane</keyword>
<keyword evidence="1" id="KW-1133">Transmembrane helix</keyword>
<feature type="transmembrane region" description="Helical" evidence="1">
    <location>
        <begin position="159"/>
        <end position="177"/>
    </location>
</feature>
<dbReference type="EMBL" id="CP098736">
    <property type="protein sequence ID" value="USE80992.1"/>
    <property type="molecule type" value="Genomic_DNA"/>
</dbReference>
<keyword evidence="1" id="KW-0812">Transmembrane</keyword>
<protein>
    <submittedName>
        <fullName evidence="3">CPBP family intramembrane metalloprotease</fullName>
    </submittedName>
</protein>
<reference evidence="3" key="1">
    <citation type="submission" date="2022-06" db="EMBL/GenBank/DDBJ databases">
        <title>Complete genome sequence and characterization of Cupriavidus gilardii QJ1 isolated from contaminating cells.</title>
        <authorList>
            <person name="Qi J."/>
        </authorList>
    </citation>
    <scope>NUCLEOTIDE SEQUENCE</scope>
    <source>
        <strain evidence="3">QJ1</strain>
    </source>
</reference>
<feature type="transmembrane region" description="Helical" evidence="1">
    <location>
        <begin position="189"/>
        <end position="212"/>
    </location>
</feature>
<organism evidence="3 4">
    <name type="scientific">Cupriavidus gilardii</name>
    <dbReference type="NCBI Taxonomy" id="82541"/>
    <lineage>
        <taxon>Bacteria</taxon>
        <taxon>Pseudomonadati</taxon>
        <taxon>Pseudomonadota</taxon>
        <taxon>Betaproteobacteria</taxon>
        <taxon>Burkholderiales</taxon>
        <taxon>Burkholderiaceae</taxon>
        <taxon>Cupriavidus</taxon>
    </lineage>
</organism>
<name>A0ABY4VUZ0_9BURK</name>
<feature type="domain" description="CAAX prenyl protease 2/Lysostaphin resistance protein A-like" evidence="2">
    <location>
        <begin position="145"/>
        <end position="254"/>
    </location>
</feature>
<evidence type="ECO:0000256" key="1">
    <source>
        <dbReference type="SAM" id="Phobius"/>
    </source>
</evidence>
<keyword evidence="4" id="KW-1185">Reference proteome</keyword>
<dbReference type="Proteomes" id="UP001056648">
    <property type="component" value="Chromosome 2"/>
</dbReference>
<feature type="transmembrane region" description="Helical" evidence="1">
    <location>
        <begin position="57"/>
        <end position="81"/>
    </location>
</feature>